<dbReference type="EMBL" id="AE000512">
    <property type="protein sequence ID" value="AAD36476.1"/>
    <property type="molecule type" value="Genomic_DNA"/>
</dbReference>
<gene>
    <name evidence="3" type="ordered locus">TM_1405</name>
</gene>
<evidence type="ECO:0000313" key="3">
    <source>
        <dbReference type="EMBL" id="AAD36476.1"/>
    </source>
</evidence>
<protein>
    <submittedName>
        <fullName evidence="3">Lipopolysaccharide biosynthesis protein-related protein</fullName>
    </submittedName>
</protein>
<proteinExistence type="predicted"/>
<evidence type="ECO:0000313" key="4">
    <source>
        <dbReference type="Proteomes" id="UP000008183"/>
    </source>
</evidence>
<dbReference type="GO" id="GO:0016757">
    <property type="term" value="F:glycosyltransferase activity"/>
    <property type="evidence" value="ECO:0007669"/>
    <property type="project" value="InterPro"/>
</dbReference>
<dbReference type="PIR" id="F72257">
    <property type="entry name" value="F72257"/>
</dbReference>
<dbReference type="EnsemblBacteria" id="AAD36476">
    <property type="protein sequence ID" value="AAD36476"/>
    <property type="gene ID" value="TM_1405"/>
</dbReference>
<dbReference type="CDD" id="cd03813">
    <property type="entry name" value="GT4-like"/>
    <property type="match status" value="1"/>
</dbReference>
<name>Q9X1C5_THEMA</name>
<dbReference type="CAZy" id="GT4">
    <property type="family name" value="Glycosyltransferase Family 4"/>
</dbReference>
<dbReference type="Pfam" id="PF11997">
    <property type="entry name" value="DUF3492"/>
    <property type="match status" value="1"/>
</dbReference>
<feature type="domain" description="DUF3492" evidence="2">
    <location>
        <begin position="4"/>
        <end position="260"/>
    </location>
</feature>
<dbReference type="SMR" id="Q9X1C5"/>
<dbReference type="PANTHER" id="PTHR12526">
    <property type="entry name" value="GLYCOSYLTRANSFERASE"/>
    <property type="match status" value="1"/>
</dbReference>
<dbReference type="PANTHER" id="PTHR12526:SF608">
    <property type="entry name" value="PELF"/>
    <property type="match status" value="1"/>
</dbReference>
<dbReference type="InParanoid" id="Q9X1C5"/>
<dbReference type="AlphaFoldDB" id="Q9X1C5"/>
<dbReference type="SUPFAM" id="SSF53756">
    <property type="entry name" value="UDP-Glycosyltransferase/glycogen phosphorylase"/>
    <property type="match status" value="1"/>
</dbReference>
<dbReference type="InterPro" id="IPR047691">
    <property type="entry name" value="PelF-like"/>
</dbReference>
<keyword evidence="4" id="KW-1185">Reference proteome</keyword>
<feature type="domain" description="Glycosyl transferase family 1" evidence="1">
    <location>
        <begin position="280"/>
        <end position="441"/>
    </location>
</feature>
<dbReference type="KEGG" id="tma:TM1405"/>
<organism evidence="3 4">
    <name type="scientific">Thermotoga maritima (strain ATCC 43589 / DSM 3109 / JCM 10099 / NBRC 100826 / MSB8)</name>
    <dbReference type="NCBI Taxonomy" id="243274"/>
    <lineage>
        <taxon>Bacteria</taxon>
        <taxon>Thermotogati</taxon>
        <taxon>Thermotogota</taxon>
        <taxon>Thermotogae</taxon>
        <taxon>Thermotogales</taxon>
        <taxon>Thermotogaceae</taxon>
        <taxon>Thermotoga</taxon>
    </lineage>
</organism>
<dbReference type="OrthoDB" id="9772485at2"/>
<dbReference type="Proteomes" id="UP000008183">
    <property type="component" value="Chromosome"/>
</dbReference>
<dbReference type="InterPro" id="IPR001296">
    <property type="entry name" value="Glyco_trans_1"/>
</dbReference>
<evidence type="ECO:0000259" key="2">
    <source>
        <dbReference type="Pfam" id="PF11997"/>
    </source>
</evidence>
<dbReference type="Gene3D" id="3.40.50.2000">
    <property type="entry name" value="Glycogen Phosphorylase B"/>
    <property type="match status" value="2"/>
</dbReference>
<sequence>MAPMKIGLILEGTYPYVTGGVSNWVHTLLTNLPEFEFEIYHLKAVTEPQTIKYKIPENVTAVHELNIFGDFESDSSQKANLESLERIVSQLSIERDIRSIVSFAIDFIRENAGKNVRKMLKTKGFWNILLKIYEEFFSERGLTEFYWMIMNLFLPVVNVLQFVPNRCDLFHVPSTGYASLVGMNGKFVHDVPLVITEHGIYHKEREREIILSTWVPDAYKPMWIELFRIISMIAYRVSDALTTLYRKNQIYQLELGADPEKMFIIPNGINVEEYDLPPEKHEGFVVGFVGRVARIKDLKTAIRAISIVKEVVGEKLTFLIIGPVDAEDYLAECKRLVRVLRLEDTVEFLGPQNVKEYYPKFDLLLLSSVSEGQPLVILEAMAAGVPIVATDVGACRDIIYDKDGQCGIVVPPKDHLSMSKAIIKLYEDKELRDTFSKNAKKVVQKYRVETMIEKYRNLYLSLTSKKTVSTV</sequence>
<reference evidence="3 4" key="1">
    <citation type="journal article" date="1999" name="Nature">
        <title>Evidence for lateral gene transfer between Archaea and Bacteria from genome sequence of Thermotoga maritima.</title>
        <authorList>
            <person name="Nelson K.E."/>
            <person name="Clayton R.A."/>
            <person name="Gill S.R."/>
            <person name="Gwinn M.L."/>
            <person name="Dodson R.J."/>
            <person name="Haft D.H."/>
            <person name="Hickey E.K."/>
            <person name="Peterson J.D."/>
            <person name="Nelson W.C."/>
            <person name="Ketchum K.A."/>
            <person name="McDonald L."/>
            <person name="Utterback T.R."/>
            <person name="Malek J.A."/>
            <person name="Linher K.D."/>
            <person name="Garrett M.M."/>
            <person name="Stewart A.M."/>
            <person name="Cotton M.D."/>
            <person name="Pratt M.S."/>
            <person name="Phillips C.A."/>
            <person name="Richardson D."/>
            <person name="Heidelberg J."/>
            <person name="Sutton G.G."/>
            <person name="Fleischmann R.D."/>
            <person name="White O."/>
            <person name="Salzberg S.L."/>
            <person name="Smith H.O."/>
            <person name="Venter J.C."/>
            <person name="Fraser C.M."/>
        </authorList>
    </citation>
    <scope>NUCLEOTIDE SEQUENCE [LARGE SCALE GENOMIC DNA]</scope>
    <source>
        <strain evidence="4">ATCC 43589 / DSM 3109 / JCM 10099 / NBRC 100826 / MSB8</strain>
    </source>
</reference>
<dbReference type="InterPro" id="IPR022622">
    <property type="entry name" value="DUF3492"/>
</dbReference>
<dbReference type="Pfam" id="PF00534">
    <property type="entry name" value="Glycos_transf_1"/>
    <property type="match status" value="1"/>
</dbReference>
<evidence type="ECO:0000259" key="1">
    <source>
        <dbReference type="Pfam" id="PF00534"/>
    </source>
</evidence>
<dbReference type="PaxDb" id="243274-THEMA_07290"/>
<dbReference type="NCBIfam" id="NF038011">
    <property type="entry name" value="PelF"/>
    <property type="match status" value="1"/>
</dbReference>
<dbReference type="DNASU" id="898071"/>
<accession>Q9X1C5</accession>